<gene>
    <name evidence="1" type="ORF">A3A33_01250</name>
</gene>
<organism evidence="1 2">
    <name type="scientific">Candidatus Yanofskybacteria bacterium RIFCSPLOWO2_01_FULL_49_25</name>
    <dbReference type="NCBI Taxonomy" id="1802701"/>
    <lineage>
        <taxon>Bacteria</taxon>
        <taxon>Candidatus Yanofskyibacteriota</taxon>
    </lineage>
</organism>
<reference evidence="1 2" key="1">
    <citation type="journal article" date="2016" name="Nat. Commun.">
        <title>Thousands of microbial genomes shed light on interconnected biogeochemical processes in an aquifer system.</title>
        <authorList>
            <person name="Anantharaman K."/>
            <person name="Brown C.T."/>
            <person name="Hug L.A."/>
            <person name="Sharon I."/>
            <person name="Castelle C.J."/>
            <person name="Probst A.J."/>
            <person name="Thomas B.C."/>
            <person name="Singh A."/>
            <person name="Wilkins M.J."/>
            <person name="Karaoz U."/>
            <person name="Brodie E.L."/>
            <person name="Williams K.H."/>
            <person name="Hubbard S.S."/>
            <person name="Banfield J.F."/>
        </authorList>
    </citation>
    <scope>NUCLEOTIDE SEQUENCE [LARGE SCALE GENOMIC DNA]</scope>
</reference>
<comment type="caution">
    <text evidence="1">The sequence shown here is derived from an EMBL/GenBank/DDBJ whole genome shotgun (WGS) entry which is preliminary data.</text>
</comment>
<evidence type="ECO:0000313" key="1">
    <source>
        <dbReference type="EMBL" id="OGN29932.1"/>
    </source>
</evidence>
<dbReference type="AlphaFoldDB" id="A0A1F8GWX9"/>
<sequence length="140" mass="16211">MPSKKALKEKLYFFVDEAGDATFYNQYGRLIVGEEGCSKILLLGFIKTEHPGILRNAVLNLQKEITVNIMPQSPVGEPCLQIADYMNWAVQRAFVKGEDRYLKFVEDKITYLCDVYDFDKYPKNFYSKTNKFDITKMSPL</sequence>
<proteinExistence type="predicted"/>
<dbReference type="STRING" id="1802701.A3A33_01250"/>
<dbReference type="Proteomes" id="UP000179047">
    <property type="component" value="Unassembled WGS sequence"/>
</dbReference>
<evidence type="ECO:0000313" key="2">
    <source>
        <dbReference type="Proteomes" id="UP000179047"/>
    </source>
</evidence>
<evidence type="ECO:0008006" key="3">
    <source>
        <dbReference type="Google" id="ProtNLM"/>
    </source>
</evidence>
<dbReference type="EMBL" id="MGKP01000001">
    <property type="protein sequence ID" value="OGN29932.1"/>
    <property type="molecule type" value="Genomic_DNA"/>
</dbReference>
<protein>
    <recommendedName>
        <fullName evidence="3">DUF3800 domain-containing protein</fullName>
    </recommendedName>
</protein>
<accession>A0A1F8GWX9</accession>
<name>A0A1F8GWX9_9BACT</name>